<comment type="caution">
    <text evidence="1">The sequence shown here is derived from an EMBL/GenBank/DDBJ whole genome shotgun (WGS) entry which is preliminary data.</text>
</comment>
<dbReference type="InterPro" id="IPR021146">
    <property type="entry name" value="Phage_gp6-like_head-tail"/>
</dbReference>
<dbReference type="InterPro" id="IPR053746">
    <property type="entry name" value="Viral_HT_Connector_Assembly"/>
</dbReference>
<reference evidence="1 2" key="1">
    <citation type="submission" date="2023-08" db="EMBL/GenBank/DDBJ databases">
        <title>Genomic surveillance of Staphylococcus haemolyticus neonatal outbreak in southern France.</title>
        <authorList>
            <person name="Magnan C."/>
            <person name="Morsli M."/>
            <person name="Thiery B."/>
            <person name="Salipante F."/>
            <person name="Attar J."/>
            <person name="Massimo D.M."/>
            <person name="Ory J."/>
            <person name="Pantel A."/>
            <person name="Lavigne J.-P."/>
        </authorList>
    </citation>
    <scope>NUCLEOTIDE SEQUENCE [LARGE SCALE GENOMIC DNA]</scope>
    <source>
        <strain evidence="1 2">NSH026</strain>
    </source>
</reference>
<dbReference type="RefSeq" id="WP_011276608.1">
    <property type="nucleotide sequence ID" value="NZ_CAJUXL010000011.1"/>
</dbReference>
<dbReference type="EMBL" id="JAVSOO010000018">
    <property type="protein sequence ID" value="MDT4286951.1"/>
    <property type="molecule type" value="Genomic_DNA"/>
</dbReference>
<dbReference type="CDD" id="cd08055">
    <property type="entry name" value="gp15"/>
    <property type="match status" value="1"/>
</dbReference>
<evidence type="ECO:0000313" key="2">
    <source>
        <dbReference type="Proteomes" id="UP001269271"/>
    </source>
</evidence>
<gene>
    <name evidence="1" type="ORF">RO950_07945</name>
</gene>
<dbReference type="Gene3D" id="1.10.246.150">
    <property type="match status" value="1"/>
</dbReference>
<dbReference type="Pfam" id="PF05135">
    <property type="entry name" value="Phage_connect_1"/>
    <property type="match status" value="1"/>
</dbReference>
<name>A0ABU3IHB9_STAHA</name>
<protein>
    <submittedName>
        <fullName evidence="1">Phage head-tail connector protein</fullName>
    </submittedName>
</protein>
<proteinExistence type="predicted"/>
<dbReference type="Proteomes" id="UP001269271">
    <property type="component" value="Unassembled WGS sequence"/>
</dbReference>
<keyword evidence="2" id="KW-1185">Reference proteome</keyword>
<accession>A0ABU3IHB9</accession>
<organism evidence="1 2">
    <name type="scientific">Staphylococcus haemolyticus</name>
    <dbReference type="NCBI Taxonomy" id="1283"/>
    <lineage>
        <taxon>Bacteria</taxon>
        <taxon>Bacillati</taxon>
        <taxon>Bacillota</taxon>
        <taxon>Bacilli</taxon>
        <taxon>Bacillales</taxon>
        <taxon>Staphylococcaceae</taxon>
        <taxon>Staphylococcus</taxon>
    </lineage>
</organism>
<sequence>MDALDVKMLNQTPVDDTSHDDEIDMLIPKYLKLAEEYCNQTFDIKHLPTGVEKFIAECIKYSANGNISSRSMGTVSYTFVTEMPEATYNHLKPFRKLRWSGYHV</sequence>
<evidence type="ECO:0000313" key="1">
    <source>
        <dbReference type="EMBL" id="MDT4286951.1"/>
    </source>
</evidence>